<gene>
    <name evidence="2" type="ORF">PSTG_14285</name>
</gene>
<evidence type="ECO:0000313" key="2">
    <source>
        <dbReference type="EMBL" id="KNE92327.1"/>
    </source>
</evidence>
<dbReference type="SUPFAM" id="SSF52047">
    <property type="entry name" value="RNI-like"/>
    <property type="match status" value="1"/>
</dbReference>
<accession>A0A0L0UZ43</accession>
<protein>
    <recommendedName>
        <fullName evidence="4">F-box domain-containing protein</fullName>
    </recommendedName>
</protein>
<evidence type="ECO:0000256" key="1">
    <source>
        <dbReference type="SAM" id="MobiDB-lite"/>
    </source>
</evidence>
<reference evidence="3" key="1">
    <citation type="submission" date="2014-03" db="EMBL/GenBank/DDBJ databases">
        <title>The Genome Sequence of Puccinia striiformis f. sp. tritici PST-78.</title>
        <authorList>
            <consortium name="The Broad Institute Genome Sequencing Platform"/>
            <person name="Cuomo C."/>
            <person name="Hulbert S."/>
            <person name="Chen X."/>
            <person name="Walker B."/>
            <person name="Young S.K."/>
            <person name="Zeng Q."/>
            <person name="Gargeya S."/>
            <person name="Fitzgerald M."/>
            <person name="Haas B."/>
            <person name="Abouelleil A."/>
            <person name="Alvarado L."/>
            <person name="Arachchi H.M."/>
            <person name="Berlin A.M."/>
            <person name="Chapman S.B."/>
            <person name="Goldberg J."/>
            <person name="Griggs A."/>
            <person name="Gujja S."/>
            <person name="Hansen M."/>
            <person name="Howarth C."/>
            <person name="Imamovic A."/>
            <person name="Larimer J."/>
            <person name="McCowan C."/>
            <person name="Montmayeur A."/>
            <person name="Murphy C."/>
            <person name="Neiman D."/>
            <person name="Pearson M."/>
            <person name="Priest M."/>
            <person name="Roberts A."/>
            <person name="Saif S."/>
            <person name="Shea T."/>
            <person name="Sisk P."/>
            <person name="Sykes S."/>
            <person name="Wortman J."/>
            <person name="Nusbaum C."/>
            <person name="Birren B."/>
        </authorList>
    </citation>
    <scope>NUCLEOTIDE SEQUENCE [LARGE SCALE GENOMIC DNA]</scope>
    <source>
        <strain evidence="3">race PST-78</strain>
    </source>
</reference>
<feature type="region of interest" description="Disordered" evidence="1">
    <location>
        <begin position="411"/>
        <end position="430"/>
    </location>
</feature>
<name>A0A0L0UZ43_9BASI</name>
<dbReference type="AlphaFoldDB" id="A0A0L0UZ43"/>
<evidence type="ECO:0000313" key="3">
    <source>
        <dbReference type="Proteomes" id="UP000054564"/>
    </source>
</evidence>
<organism evidence="2 3">
    <name type="scientific">Puccinia striiformis f. sp. tritici PST-78</name>
    <dbReference type="NCBI Taxonomy" id="1165861"/>
    <lineage>
        <taxon>Eukaryota</taxon>
        <taxon>Fungi</taxon>
        <taxon>Dikarya</taxon>
        <taxon>Basidiomycota</taxon>
        <taxon>Pucciniomycotina</taxon>
        <taxon>Pucciniomycetes</taxon>
        <taxon>Pucciniales</taxon>
        <taxon>Pucciniaceae</taxon>
        <taxon>Puccinia</taxon>
    </lineage>
</organism>
<feature type="compositionally biased region" description="Acidic residues" evidence="1">
    <location>
        <begin position="417"/>
        <end position="430"/>
    </location>
</feature>
<dbReference type="Proteomes" id="UP000054564">
    <property type="component" value="Unassembled WGS sequence"/>
</dbReference>
<evidence type="ECO:0008006" key="4">
    <source>
        <dbReference type="Google" id="ProtNLM"/>
    </source>
</evidence>
<comment type="caution">
    <text evidence="2">The sequence shown here is derived from an EMBL/GenBank/DDBJ whole genome shotgun (WGS) entry which is preliminary data.</text>
</comment>
<sequence>MDRLPNEIKHRIAYWVDKLDTEWGSPELLKLALVDRTFNGICSRPIWQTHCLYKEELRRLNIFVDTILPRHSKLTKTLTMGIHFEGLPLGFFDDPRRDPRKLEHAEFIRRCFLQRQILESSPNLKDLGVYLETTPLDEHGDFVCDYRAQPTSWLLPQISQLVNLTEIWLAPSWHQISFTEDFLVRLIRDMVHLEYFGCYGIDAKRICCQGCTYSASVDGLELPLARKLASLPSLVHLELGSTSCFDWNWSKIPWKGALSNIKLVDCWRASPGALHQFCMLFESSLTSLDLNNVPAIGDDEEELDRDFPEEASNQYQFRLPCLEFLSIRQLPVTFCELFRESHAIERLQIYKKKYMTPTDFDFFFEGRSWMNLRTLSIVSGVWDRKPEFISLADRGLRKGIQVELDEELDLETKTDYDSSDSEDSSSDEDI</sequence>
<proteinExistence type="predicted"/>
<keyword evidence="3" id="KW-1185">Reference proteome</keyword>
<dbReference type="EMBL" id="AJIL01000168">
    <property type="protein sequence ID" value="KNE92327.1"/>
    <property type="molecule type" value="Genomic_DNA"/>
</dbReference>